<evidence type="ECO:0000313" key="16">
    <source>
        <dbReference type="Proteomes" id="UP000734854"/>
    </source>
</evidence>
<dbReference type="FunFam" id="3.40.190.80:FF:000002">
    <property type="entry name" value="Inositol-1-monophosphatase"/>
    <property type="match status" value="1"/>
</dbReference>
<feature type="compositionally biased region" description="Acidic residues" evidence="12">
    <location>
        <begin position="658"/>
        <end position="671"/>
    </location>
</feature>
<evidence type="ECO:0000256" key="6">
    <source>
        <dbReference type="ARBA" id="ARBA00013106"/>
    </source>
</evidence>
<reference evidence="15 16" key="1">
    <citation type="submission" date="2020-08" db="EMBL/GenBank/DDBJ databases">
        <title>Plant Genome Project.</title>
        <authorList>
            <person name="Zhang R.-G."/>
        </authorList>
    </citation>
    <scope>NUCLEOTIDE SEQUENCE [LARGE SCALE GENOMIC DNA]</scope>
    <source>
        <tissue evidence="15">Rhizome</tissue>
    </source>
</reference>
<dbReference type="PROSITE" id="PS00629">
    <property type="entry name" value="IMP_1"/>
    <property type="match status" value="1"/>
</dbReference>
<dbReference type="GO" id="GO:0007165">
    <property type="term" value="P:signal transduction"/>
    <property type="evidence" value="ECO:0007669"/>
    <property type="project" value="TreeGrafter"/>
</dbReference>
<feature type="region of interest" description="Disordered" evidence="12">
    <location>
        <begin position="201"/>
        <end position="239"/>
    </location>
</feature>
<dbReference type="UniPathway" id="UPA00823">
    <property type="reaction ID" value="UER00788"/>
</dbReference>
<gene>
    <name evidence="15" type="ORF">ZIOFF_033690</name>
</gene>
<feature type="domain" description="Remorin C-terminal" evidence="14">
    <location>
        <begin position="148"/>
        <end position="198"/>
    </location>
</feature>
<protein>
    <recommendedName>
        <fullName evidence="6">inositol-phosphate phosphatase</fullName>
        <ecNumber evidence="6">3.1.3.25</ecNumber>
    </recommendedName>
</protein>
<feature type="region of interest" description="Disordered" evidence="12">
    <location>
        <begin position="72"/>
        <end position="91"/>
    </location>
</feature>
<comment type="catalytic activity">
    <reaction evidence="1">
        <text>a myo-inositol phosphate + H2O = myo-inositol + phosphate</text>
        <dbReference type="Rhea" id="RHEA:24056"/>
        <dbReference type="ChEBI" id="CHEBI:15377"/>
        <dbReference type="ChEBI" id="CHEBI:17268"/>
        <dbReference type="ChEBI" id="CHEBI:43474"/>
        <dbReference type="ChEBI" id="CHEBI:84139"/>
        <dbReference type="EC" id="3.1.3.25"/>
    </reaction>
</comment>
<dbReference type="Proteomes" id="UP000734854">
    <property type="component" value="Unassembled WGS sequence"/>
</dbReference>
<dbReference type="InterPro" id="IPR020583">
    <property type="entry name" value="Inositol_monoP_metal-BS"/>
</dbReference>
<comment type="pathway">
    <text evidence="3">Polyol metabolism; myo-inositol biosynthesis; myo-inositol from D-glucose 6-phosphate: step 2/2.</text>
</comment>
<feature type="transmembrane region" description="Helical" evidence="13">
    <location>
        <begin position="576"/>
        <end position="594"/>
    </location>
</feature>
<organism evidence="15 16">
    <name type="scientific">Zingiber officinale</name>
    <name type="common">Ginger</name>
    <name type="synonym">Amomum zingiber</name>
    <dbReference type="NCBI Taxonomy" id="94328"/>
    <lineage>
        <taxon>Eukaryota</taxon>
        <taxon>Viridiplantae</taxon>
        <taxon>Streptophyta</taxon>
        <taxon>Embryophyta</taxon>
        <taxon>Tracheophyta</taxon>
        <taxon>Spermatophyta</taxon>
        <taxon>Magnoliopsida</taxon>
        <taxon>Liliopsida</taxon>
        <taxon>Zingiberales</taxon>
        <taxon>Zingiberaceae</taxon>
        <taxon>Zingiber</taxon>
    </lineage>
</organism>
<keyword evidence="13" id="KW-0472">Membrane</keyword>
<dbReference type="Gene3D" id="3.40.190.80">
    <property type="match status" value="1"/>
</dbReference>
<dbReference type="GO" id="GO:0046854">
    <property type="term" value="P:phosphatidylinositol phosphate biosynthetic process"/>
    <property type="evidence" value="ECO:0007669"/>
    <property type="project" value="InterPro"/>
</dbReference>
<dbReference type="EMBL" id="JACMSC010000009">
    <property type="protein sequence ID" value="KAG6508316.1"/>
    <property type="molecule type" value="Genomic_DNA"/>
</dbReference>
<feature type="transmembrane region" description="Helical" evidence="13">
    <location>
        <begin position="600"/>
        <end position="619"/>
    </location>
</feature>
<feature type="binding site" evidence="11">
    <location>
        <position position="307"/>
    </location>
    <ligand>
        <name>Mg(2+)</name>
        <dbReference type="ChEBI" id="CHEBI:18420"/>
        <label>1</label>
        <note>catalytic</note>
    </ligand>
</feature>
<dbReference type="PRINTS" id="PR00378">
    <property type="entry name" value="LIIMPHPHTASE"/>
</dbReference>
<name>A0A8J5GIL2_ZINOF</name>
<evidence type="ECO:0000256" key="3">
    <source>
        <dbReference type="ARBA" id="ARBA00005152"/>
    </source>
</evidence>
<keyword evidence="8 11" id="KW-0479">Metal-binding</keyword>
<evidence type="ECO:0000256" key="9">
    <source>
        <dbReference type="ARBA" id="ARBA00022801"/>
    </source>
</evidence>
<dbReference type="InterPro" id="IPR005516">
    <property type="entry name" value="Remorin_C"/>
</dbReference>
<evidence type="ECO:0000256" key="11">
    <source>
        <dbReference type="PIRSR" id="PIRSR600760-2"/>
    </source>
</evidence>
<keyword evidence="16" id="KW-1185">Reference proteome</keyword>
<dbReference type="GO" id="GO:0046872">
    <property type="term" value="F:metal ion binding"/>
    <property type="evidence" value="ECO:0007669"/>
    <property type="project" value="UniProtKB-KW"/>
</dbReference>
<feature type="region of interest" description="Disordered" evidence="12">
    <location>
        <begin position="650"/>
        <end position="671"/>
    </location>
</feature>
<dbReference type="Gene3D" id="3.30.540.10">
    <property type="entry name" value="Fructose-1,6-Bisphosphatase, subunit A, domain 1"/>
    <property type="match status" value="1"/>
</dbReference>
<feature type="binding site" evidence="11">
    <location>
        <position position="330"/>
    </location>
    <ligand>
        <name>Mg(2+)</name>
        <dbReference type="ChEBI" id="CHEBI:18420"/>
        <label>1</label>
        <note>catalytic</note>
    </ligand>
</feature>
<dbReference type="InterPro" id="IPR033942">
    <property type="entry name" value="IMPase"/>
</dbReference>
<dbReference type="GO" id="GO:0008934">
    <property type="term" value="F:inositol monophosphate 1-phosphatase activity"/>
    <property type="evidence" value="ECO:0007669"/>
    <property type="project" value="InterPro"/>
</dbReference>
<comment type="cofactor">
    <cofactor evidence="2 11">
        <name>Mg(2+)</name>
        <dbReference type="ChEBI" id="CHEBI:18420"/>
    </cofactor>
</comment>
<feature type="compositionally biased region" description="Basic and acidic residues" evidence="12">
    <location>
        <begin position="203"/>
        <end position="220"/>
    </location>
</feature>
<evidence type="ECO:0000256" key="8">
    <source>
        <dbReference type="ARBA" id="ARBA00022723"/>
    </source>
</evidence>
<dbReference type="PANTHER" id="PTHR20854:SF4">
    <property type="entry name" value="INOSITOL-1-MONOPHOSPHATASE-RELATED"/>
    <property type="match status" value="1"/>
</dbReference>
<sequence>MWNDRSVTRAEHGEGEDIPELRDIHPLTPRSLASRGRRRDPWDGAGSLSVRTNVSLIDSTMTRELSAMVVSGSNAQQNGSGHYGNESNDRGEDVLGEEVAEVSTETNPLAIVPTDPIASPGLTSPPGAGDDEGAGEVGLPPVHVVRREEVESKVAAWQTAEVAKVNNRYKREEVVINGWESEQVEKATAWLKRVEASSIQEAGKAEGEGDGEDAKRHCESTTEGGGEEGVGGGEERDEESFPLDEFLDVAVDAAKIAGEVIRKAFYRTKRPEHKGQVDLVTETDKACEELVFNHLKHSFPNHRFIGEETSAAFGTDELTAEPTWIIDPIDGTTNFVHGFPFVCISIGLTIEKIPVLGVVYNPIMGELFTGVHGQGAFLNGDPIKASSQTQLISALLVTEDTTERDKPSVDAITNRISKLLYKVRSVRMSGSLALDLCGVACGRLDLCYHIGFGGPWLDVAAAAVIIGEAGGLVFDPSGGDLDIMSRRVAASNGHLKDALVDALKGSACPINGTAYAACWKDTGKFQGRYGNTIPDLLIFIPNPPISPVFASGGFGSMAIRSTVVGAIVAYRIHLGVAAALAAAAISLASVGPNFATVAGFFWPLLVSTVALLGAVAILLRISPLPREAYEEGLVDFVAGCAEVSQLAASESYHHEGDSEPCDEEAEAERPM</sequence>
<keyword evidence="10 11" id="KW-0460">Magnesium</keyword>
<feature type="binding site" evidence="11">
    <location>
        <position position="329"/>
    </location>
    <ligand>
        <name>Mg(2+)</name>
        <dbReference type="ChEBI" id="CHEBI:18420"/>
        <label>1</label>
        <note>catalytic</note>
    </ligand>
</feature>
<evidence type="ECO:0000256" key="10">
    <source>
        <dbReference type="ARBA" id="ARBA00022842"/>
    </source>
</evidence>
<evidence type="ECO:0000256" key="5">
    <source>
        <dbReference type="ARBA" id="ARBA00009759"/>
    </source>
</evidence>
<dbReference type="FunFam" id="3.30.540.10:FF:000004">
    <property type="entry name" value="Inositol-1-monophosphatase"/>
    <property type="match status" value="1"/>
</dbReference>
<dbReference type="PANTHER" id="PTHR20854">
    <property type="entry name" value="INOSITOL MONOPHOSPHATASE"/>
    <property type="match status" value="1"/>
</dbReference>
<dbReference type="InterPro" id="IPR020552">
    <property type="entry name" value="Inositol_monoPase_Li-sen"/>
</dbReference>
<dbReference type="SUPFAM" id="SSF56655">
    <property type="entry name" value="Carbohydrate phosphatase"/>
    <property type="match status" value="1"/>
</dbReference>
<dbReference type="AlphaFoldDB" id="A0A8J5GIL2"/>
<comment type="caution">
    <text evidence="15">The sequence shown here is derived from an EMBL/GenBank/DDBJ whole genome shotgun (WGS) entry which is preliminary data.</text>
</comment>
<dbReference type="Pfam" id="PF00459">
    <property type="entry name" value="Inositol_P"/>
    <property type="match status" value="1"/>
</dbReference>
<keyword evidence="7" id="KW-0452">Lithium</keyword>
<dbReference type="EC" id="3.1.3.25" evidence="6"/>
<evidence type="ECO:0000256" key="4">
    <source>
        <dbReference type="ARBA" id="ARBA00005711"/>
    </source>
</evidence>
<feature type="compositionally biased region" description="Basic and acidic residues" evidence="12">
    <location>
        <begin position="1"/>
        <end position="25"/>
    </location>
</feature>
<dbReference type="PRINTS" id="PR00377">
    <property type="entry name" value="IMPHPHTASES"/>
</dbReference>
<feature type="region of interest" description="Disordered" evidence="12">
    <location>
        <begin position="97"/>
        <end position="137"/>
    </location>
</feature>
<feature type="compositionally biased region" description="Gly residues" evidence="12">
    <location>
        <begin position="223"/>
        <end position="232"/>
    </location>
</feature>
<keyword evidence="9" id="KW-0378">Hydrolase</keyword>
<feature type="binding site" evidence="11">
    <location>
        <position position="327"/>
    </location>
    <ligand>
        <name>Mg(2+)</name>
        <dbReference type="ChEBI" id="CHEBI:18420"/>
        <label>1</label>
        <note>catalytic</note>
    </ligand>
</feature>
<feature type="region of interest" description="Disordered" evidence="12">
    <location>
        <begin position="1"/>
        <end position="50"/>
    </location>
</feature>
<comment type="similarity">
    <text evidence="4">Belongs to the remorin family.</text>
</comment>
<evidence type="ECO:0000313" key="15">
    <source>
        <dbReference type="EMBL" id="KAG6508316.1"/>
    </source>
</evidence>
<comment type="similarity">
    <text evidence="5">Belongs to the inositol monophosphatase superfamily.</text>
</comment>
<dbReference type="InterPro" id="IPR000760">
    <property type="entry name" value="Inositol_monophosphatase-like"/>
</dbReference>
<feature type="binding site" evidence="11">
    <location>
        <position position="458"/>
    </location>
    <ligand>
        <name>Mg(2+)</name>
        <dbReference type="ChEBI" id="CHEBI:18420"/>
        <label>1</label>
        <note>catalytic</note>
    </ligand>
</feature>
<dbReference type="GO" id="GO:0006021">
    <property type="term" value="P:inositol biosynthetic process"/>
    <property type="evidence" value="ECO:0007669"/>
    <property type="project" value="UniProtKB-UniPathway"/>
</dbReference>
<dbReference type="CDD" id="cd01639">
    <property type="entry name" value="IMPase"/>
    <property type="match status" value="1"/>
</dbReference>
<dbReference type="Pfam" id="PF03763">
    <property type="entry name" value="Remorin_C"/>
    <property type="match status" value="1"/>
</dbReference>
<evidence type="ECO:0000256" key="12">
    <source>
        <dbReference type="SAM" id="MobiDB-lite"/>
    </source>
</evidence>
<evidence type="ECO:0000256" key="13">
    <source>
        <dbReference type="SAM" id="Phobius"/>
    </source>
</evidence>
<evidence type="ECO:0000256" key="2">
    <source>
        <dbReference type="ARBA" id="ARBA00001946"/>
    </source>
</evidence>
<evidence type="ECO:0000256" key="7">
    <source>
        <dbReference type="ARBA" id="ARBA00022671"/>
    </source>
</evidence>
<keyword evidence="13" id="KW-1133">Transmembrane helix</keyword>
<keyword evidence="13" id="KW-0812">Transmembrane</keyword>
<evidence type="ECO:0000256" key="1">
    <source>
        <dbReference type="ARBA" id="ARBA00001033"/>
    </source>
</evidence>
<evidence type="ECO:0000259" key="14">
    <source>
        <dbReference type="Pfam" id="PF03763"/>
    </source>
</evidence>
<accession>A0A8J5GIL2</accession>
<proteinExistence type="inferred from homology"/>